<protein>
    <submittedName>
        <fullName evidence="1">Uncharacterized protein</fullName>
    </submittedName>
</protein>
<name>A0A7C9EX33_OPUST</name>
<accession>A0A7C9EX33</accession>
<proteinExistence type="predicted"/>
<dbReference type="AlphaFoldDB" id="A0A7C9EX33"/>
<organism evidence="1">
    <name type="scientific">Opuntia streptacantha</name>
    <name type="common">Prickly pear cactus</name>
    <name type="synonym">Opuntia cardona</name>
    <dbReference type="NCBI Taxonomy" id="393608"/>
    <lineage>
        <taxon>Eukaryota</taxon>
        <taxon>Viridiplantae</taxon>
        <taxon>Streptophyta</taxon>
        <taxon>Embryophyta</taxon>
        <taxon>Tracheophyta</taxon>
        <taxon>Spermatophyta</taxon>
        <taxon>Magnoliopsida</taxon>
        <taxon>eudicotyledons</taxon>
        <taxon>Gunneridae</taxon>
        <taxon>Pentapetalae</taxon>
        <taxon>Caryophyllales</taxon>
        <taxon>Cactineae</taxon>
        <taxon>Cactaceae</taxon>
        <taxon>Opuntioideae</taxon>
        <taxon>Opuntia</taxon>
    </lineage>
</organism>
<sequence>MNKPPDPLIVVLRSPLLVPDLQRSLPDPVIPSLHLQLQFLRSPILAFALLPTNLAQSTAWILLLFFASSSVSPSSPLRHSRTHHVWFHTLVNCGCLLLSGGLRSCQCSEIVSSMSLHVSSERKNSLVRDREFLLLYDP</sequence>
<reference evidence="1" key="1">
    <citation type="journal article" date="2013" name="J. Plant Res.">
        <title>Effect of fungi and light on seed germination of three Opuntia species from semiarid lands of central Mexico.</title>
        <authorList>
            <person name="Delgado-Sanchez P."/>
            <person name="Jimenez-Bremont J.F."/>
            <person name="Guerrero-Gonzalez Mde L."/>
            <person name="Flores J."/>
        </authorList>
    </citation>
    <scope>NUCLEOTIDE SEQUENCE</scope>
    <source>
        <tissue evidence="1">Cladode</tissue>
    </source>
</reference>
<reference evidence="1" key="2">
    <citation type="submission" date="2020-07" db="EMBL/GenBank/DDBJ databases">
        <authorList>
            <person name="Vera ALvarez R."/>
            <person name="Arias-Moreno D.M."/>
            <person name="Jimenez-Jacinto V."/>
            <person name="Jimenez-Bremont J.F."/>
            <person name="Swaminathan K."/>
            <person name="Moose S.P."/>
            <person name="Guerrero-Gonzalez M.L."/>
            <person name="Marino-Ramirez L."/>
            <person name="Landsman D."/>
            <person name="Rodriguez-Kessler M."/>
            <person name="Delgado-Sanchez P."/>
        </authorList>
    </citation>
    <scope>NUCLEOTIDE SEQUENCE</scope>
    <source>
        <tissue evidence="1">Cladode</tissue>
    </source>
</reference>
<dbReference type="EMBL" id="GISG01261302">
    <property type="protein sequence ID" value="MBA4673987.1"/>
    <property type="molecule type" value="Transcribed_RNA"/>
</dbReference>
<evidence type="ECO:0000313" key="1">
    <source>
        <dbReference type="EMBL" id="MBA4673987.1"/>
    </source>
</evidence>